<dbReference type="InterPro" id="IPR043131">
    <property type="entry name" value="BCAT-like_N"/>
</dbReference>
<dbReference type="Pfam" id="PF01063">
    <property type="entry name" value="Aminotran_4"/>
    <property type="match status" value="1"/>
</dbReference>
<sequence length="287" mass="31239">MATGTNIRTYYNGTWHDGDISIIRAADHGAWLGTTVFDGARLVNGLTPDLDKHCARTNRSAEALMLTPTVSTDDMVAIVQEGLKAYAPGAAVYIRPMYWGLDGDPTAIIPSPDTTGFAVCLEEIPMAAPDAAVALCKTQFRRPVLESSVVNAKAGCLYPNNARMLQEARSRGFHNTLTCDVMGNVAETATSNVFMVRDGEVFTPIPNGTFLAGITRARHIENLRADGVTVHETILGYGDFDKADEIFLSGNMSKVTPVKAFEGQQYQIGPLTRRVREMYWDWAATTA</sequence>
<keyword evidence="17" id="KW-1185">Reference proteome</keyword>
<evidence type="ECO:0000256" key="15">
    <source>
        <dbReference type="RuleBase" id="RU004516"/>
    </source>
</evidence>
<dbReference type="RefSeq" id="WP_283424004.1">
    <property type="nucleotide sequence ID" value="NZ_FXTY01000001.1"/>
</dbReference>
<keyword evidence="10" id="KW-0028">Amino-acid biosynthesis</keyword>
<comment type="catalytic activity">
    <reaction evidence="11">
        <text>L-valine + 2-oxoglutarate = 3-methyl-2-oxobutanoate + L-glutamate</text>
        <dbReference type="Rhea" id="RHEA:24813"/>
        <dbReference type="ChEBI" id="CHEBI:11851"/>
        <dbReference type="ChEBI" id="CHEBI:16810"/>
        <dbReference type="ChEBI" id="CHEBI:29985"/>
        <dbReference type="ChEBI" id="CHEBI:57762"/>
        <dbReference type="EC" id="2.6.1.42"/>
    </reaction>
</comment>
<dbReference type="GO" id="GO:0008483">
    <property type="term" value="F:transaminase activity"/>
    <property type="evidence" value="ECO:0007669"/>
    <property type="project" value="UniProtKB-KW"/>
</dbReference>
<dbReference type="SUPFAM" id="SSF56752">
    <property type="entry name" value="D-aminoacid aminotransferase-like PLP-dependent enzymes"/>
    <property type="match status" value="1"/>
</dbReference>
<dbReference type="EC" id="2.6.1.42" evidence="7"/>
<protein>
    <recommendedName>
        <fullName evidence="8">Probable branched-chain-amino-acid aminotransferase</fullName>
        <ecNumber evidence="7">2.6.1.42</ecNumber>
    </recommendedName>
</protein>
<evidence type="ECO:0000256" key="5">
    <source>
        <dbReference type="ARBA" id="ARBA00005072"/>
    </source>
</evidence>
<dbReference type="InterPro" id="IPR036038">
    <property type="entry name" value="Aminotransferase-like"/>
</dbReference>
<evidence type="ECO:0000256" key="1">
    <source>
        <dbReference type="ARBA" id="ARBA00001933"/>
    </source>
</evidence>
<evidence type="ECO:0000256" key="8">
    <source>
        <dbReference type="ARBA" id="ARBA00014472"/>
    </source>
</evidence>
<evidence type="ECO:0000256" key="12">
    <source>
        <dbReference type="ARBA" id="ARBA00048798"/>
    </source>
</evidence>
<proteinExistence type="inferred from homology"/>
<dbReference type="Proteomes" id="UP001157961">
    <property type="component" value="Unassembled WGS sequence"/>
</dbReference>
<keyword evidence="16" id="KW-0032">Aminotransferase</keyword>
<comment type="catalytic activity">
    <reaction evidence="12">
        <text>L-isoleucine + 2-oxoglutarate = (S)-3-methyl-2-oxopentanoate + L-glutamate</text>
        <dbReference type="Rhea" id="RHEA:24801"/>
        <dbReference type="ChEBI" id="CHEBI:16810"/>
        <dbReference type="ChEBI" id="CHEBI:29985"/>
        <dbReference type="ChEBI" id="CHEBI:35146"/>
        <dbReference type="ChEBI" id="CHEBI:58045"/>
        <dbReference type="EC" id="2.6.1.42"/>
    </reaction>
</comment>
<evidence type="ECO:0000256" key="11">
    <source>
        <dbReference type="ARBA" id="ARBA00048212"/>
    </source>
</evidence>
<dbReference type="PANTHER" id="PTHR42743">
    <property type="entry name" value="AMINO-ACID AMINOTRANSFERASE"/>
    <property type="match status" value="1"/>
</dbReference>
<evidence type="ECO:0000256" key="10">
    <source>
        <dbReference type="ARBA" id="ARBA00023304"/>
    </source>
</evidence>
<comment type="pathway">
    <text evidence="4">Amino-acid biosynthesis; L-valine biosynthesis; L-valine from pyruvate: step 4/4.</text>
</comment>
<evidence type="ECO:0000256" key="7">
    <source>
        <dbReference type="ARBA" id="ARBA00013053"/>
    </source>
</evidence>
<evidence type="ECO:0000256" key="13">
    <source>
        <dbReference type="ARBA" id="ARBA00049229"/>
    </source>
</evidence>
<evidence type="ECO:0000256" key="2">
    <source>
        <dbReference type="ARBA" id="ARBA00003109"/>
    </source>
</evidence>
<dbReference type="InterPro" id="IPR050571">
    <property type="entry name" value="Class-IV_PLP-Dep_Aminotrnsfr"/>
</dbReference>
<keyword evidence="9 15" id="KW-0663">Pyridoxal phosphate</keyword>
<comment type="caution">
    <text evidence="16">The sequence shown here is derived from an EMBL/GenBank/DDBJ whole genome shotgun (WGS) entry which is preliminary data.</text>
</comment>
<reference evidence="16 17" key="1">
    <citation type="submission" date="2017-05" db="EMBL/GenBank/DDBJ databases">
        <authorList>
            <person name="Varghese N."/>
            <person name="Submissions S."/>
        </authorList>
    </citation>
    <scope>NUCLEOTIDE SEQUENCE [LARGE SCALE GENOMIC DNA]</scope>
    <source>
        <strain evidence="16 17">DSM 29734</strain>
    </source>
</reference>
<dbReference type="NCBIfam" id="NF009896">
    <property type="entry name" value="PRK13356.1"/>
    <property type="match status" value="1"/>
</dbReference>
<evidence type="ECO:0000256" key="9">
    <source>
        <dbReference type="ARBA" id="ARBA00022898"/>
    </source>
</evidence>
<evidence type="ECO:0000313" key="17">
    <source>
        <dbReference type="Proteomes" id="UP001157961"/>
    </source>
</evidence>
<comment type="cofactor">
    <cofactor evidence="1 15">
        <name>pyridoxal 5'-phosphate</name>
        <dbReference type="ChEBI" id="CHEBI:597326"/>
    </cofactor>
</comment>
<dbReference type="InterPro" id="IPR018300">
    <property type="entry name" value="Aminotrans_IV_CS"/>
</dbReference>
<comment type="pathway">
    <text evidence="5">Amino-acid biosynthesis; L-leucine biosynthesis; L-leucine from 3-methyl-2-oxobutanoate: step 4/4.</text>
</comment>
<dbReference type="PROSITE" id="PS00770">
    <property type="entry name" value="AA_TRANSFER_CLASS_4"/>
    <property type="match status" value="1"/>
</dbReference>
<evidence type="ECO:0000256" key="4">
    <source>
        <dbReference type="ARBA" id="ARBA00004931"/>
    </source>
</evidence>
<dbReference type="InterPro" id="IPR043132">
    <property type="entry name" value="BCAT-like_C"/>
</dbReference>
<name>A0ABY1N6I3_9RHOB</name>
<evidence type="ECO:0000313" key="16">
    <source>
        <dbReference type="EMBL" id="SMP01277.1"/>
    </source>
</evidence>
<accession>A0ABY1N6I3</accession>
<comment type="pathway">
    <text evidence="3">Amino-acid biosynthesis; L-isoleucine biosynthesis; L-isoleucine from 2-oxobutanoate: step 4/4.</text>
</comment>
<dbReference type="EMBL" id="FXTY01000001">
    <property type="protein sequence ID" value="SMP01277.1"/>
    <property type="molecule type" value="Genomic_DNA"/>
</dbReference>
<dbReference type="PANTHER" id="PTHR42743:SF11">
    <property type="entry name" value="AMINODEOXYCHORISMATE LYASE"/>
    <property type="match status" value="1"/>
</dbReference>
<dbReference type="InterPro" id="IPR001544">
    <property type="entry name" value="Aminotrans_IV"/>
</dbReference>
<comment type="catalytic activity">
    <reaction evidence="13">
        <text>L-leucine + 2-oxoglutarate = 4-methyl-2-oxopentanoate + L-glutamate</text>
        <dbReference type="Rhea" id="RHEA:18321"/>
        <dbReference type="ChEBI" id="CHEBI:16810"/>
        <dbReference type="ChEBI" id="CHEBI:17865"/>
        <dbReference type="ChEBI" id="CHEBI:29985"/>
        <dbReference type="ChEBI" id="CHEBI:57427"/>
        <dbReference type="EC" id="2.6.1.42"/>
    </reaction>
</comment>
<keyword evidence="16" id="KW-0808">Transferase</keyword>
<evidence type="ECO:0000256" key="3">
    <source>
        <dbReference type="ARBA" id="ARBA00004824"/>
    </source>
</evidence>
<organism evidence="16 17">
    <name type="scientific">Shimia sagamensis</name>
    <dbReference type="NCBI Taxonomy" id="1566352"/>
    <lineage>
        <taxon>Bacteria</taxon>
        <taxon>Pseudomonadati</taxon>
        <taxon>Pseudomonadota</taxon>
        <taxon>Alphaproteobacteria</taxon>
        <taxon>Rhodobacterales</taxon>
        <taxon>Roseobacteraceae</taxon>
    </lineage>
</organism>
<comment type="similarity">
    <text evidence="6 14">Belongs to the class-IV pyridoxal-phosphate-dependent aminotransferase family.</text>
</comment>
<keyword evidence="10" id="KW-0100">Branched-chain amino acid biosynthesis</keyword>
<comment type="function">
    <text evidence="2">Acts on leucine, isoleucine and valine.</text>
</comment>
<gene>
    <name evidence="16" type="ORF">SAMN06265373_101119</name>
</gene>
<dbReference type="Gene3D" id="3.20.10.10">
    <property type="entry name" value="D-amino Acid Aminotransferase, subunit A, domain 2"/>
    <property type="match status" value="1"/>
</dbReference>
<dbReference type="Gene3D" id="3.30.470.10">
    <property type="match status" value="1"/>
</dbReference>
<evidence type="ECO:0000256" key="14">
    <source>
        <dbReference type="RuleBase" id="RU004106"/>
    </source>
</evidence>
<dbReference type="CDD" id="cd00449">
    <property type="entry name" value="PLPDE_IV"/>
    <property type="match status" value="1"/>
</dbReference>
<evidence type="ECO:0000256" key="6">
    <source>
        <dbReference type="ARBA" id="ARBA00009320"/>
    </source>
</evidence>